<dbReference type="Proteomes" id="UP001159363">
    <property type="component" value="Chromosome 3"/>
</dbReference>
<protein>
    <submittedName>
        <fullName evidence="2">Uncharacterized protein</fullName>
    </submittedName>
</protein>
<sequence>MGHDETAPDIQHNSSNDHRSPATKKHSKRTIPRHRHTFSNFEVSMKQRRNEEAGRREIPQKTHRPAVSPGKIAVSENPGTTLPDRVNKRQLVRKISLSAITFRRRRVCISTLAQSGLSLVVPLLNQQWCQLLANFWLVWHPVVKHKWAICVSLHGQGSTSALRQRTEVRTTTVLDSVSLQSFFQPEHSPRHLPHLSPVLSSSSFSALQSDIMMTATTSTRNCDLAGFLADLPFPPPVHSGVAPCSPRFALIGSLQAPMLRANQIAPLHWKQVIPTTLGVVKSCDANNWVVFHSQRRMVGILDRNLVHKMEEEVVCAIDHNIKSARQYCTYSRHPNKESDQPEPCRGVVEPERAERHPGHCFLLPFYLPITVASKFLVWWRVCSTSFQSFEARFVVVTLFVTAPEILSRAPMAGISIGRNSPISLIPFSLEPLEAL</sequence>
<keyword evidence="3" id="KW-1185">Reference proteome</keyword>
<accession>A0ABQ9I1U1</accession>
<name>A0ABQ9I1U1_9NEOP</name>
<feature type="region of interest" description="Disordered" evidence="1">
    <location>
        <begin position="1"/>
        <end position="84"/>
    </location>
</feature>
<feature type="compositionally biased region" description="Basic and acidic residues" evidence="1">
    <location>
        <begin position="48"/>
        <end position="60"/>
    </location>
</feature>
<feature type="compositionally biased region" description="Basic residues" evidence="1">
    <location>
        <begin position="21"/>
        <end position="37"/>
    </location>
</feature>
<gene>
    <name evidence="2" type="ORF">PR048_009976</name>
</gene>
<evidence type="ECO:0000313" key="2">
    <source>
        <dbReference type="EMBL" id="KAJ8890467.1"/>
    </source>
</evidence>
<organism evidence="2 3">
    <name type="scientific">Dryococelus australis</name>
    <dbReference type="NCBI Taxonomy" id="614101"/>
    <lineage>
        <taxon>Eukaryota</taxon>
        <taxon>Metazoa</taxon>
        <taxon>Ecdysozoa</taxon>
        <taxon>Arthropoda</taxon>
        <taxon>Hexapoda</taxon>
        <taxon>Insecta</taxon>
        <taxon>Pterygota</taxon>
        <taxon>Neoptera</taxon>
        <taxon>Polyneoptera</taxon>
        <taxon>Phasmatodea</taxon>
        <taxon>Verophasmatodea</taxon>
        <taxon>Anareolatae</taxon>
        <taxon>Phasmatidae</taxon>
        <taxon>Eurycanthinae</taxon>
        <taxon>Dryococelus</taxon>
    </lineage>
</organism>
<reference evidence="2 3" key="1">
    <citation type="submission" date="2023-02" db="EMBL/GenBank/DDBJ databases">
        <title>LHISI_Scaffold_Assembly.</title>
        <authorList>
            <person name="Stuart O.P."/>
            <person name="Cleave R."/>
            <person name="Magrath M.J.L."/>
            <person name="Mikheyev A.S."/>
        </authorList>
    </citation>
    <scope>NUCLEOTIDE SEQUENCE [LARGE SCALE GENOMIC DNA]</scope>
    <source>
        <strain evidence="2">Daus_M_001</strain>
        <tissue evidence="2">Leg muscle</tissue>
    </source>
</reference>
<evidence type="ECO:0000256" key="1">
    <source>
        <dbReference type="SAM" id="MobiDB-lite"/>
    </source>
</evidence>
<proteinExistence type="predicted"/>
<comment type="caution">
    <text evidence="2">The sequence shown here is derived from an EMBL/GenBank/DDBJ whole genome shotgun (WGS) entry which is preliminary data.</text>
</comment>
<dbReference type="EMBL" id="JARBHB010000003">
    <property type="protein sequence ID" value="KAJ8890467.1"/>
    <property type="molecule type" value="Genomic_DNA"/>
</dbReference>
<evidence type="ECO:0000313" key="3">
    <source>
        <dbReference type="Proteomes" id="UP001159363"/>
    </source>
</evidence>